<protein>
    <submittedName>
        <fullName evidence="1">Uncharacterized protein</fullName>
    </submittedName>
</protein>
<dbReference type="EMBL" id="JAEAOA010000298">
    <property type="protein sequence ID" value="KAK3602550.1"/>
    <property type="molecule type" value="Genomic_DNA"/>
</dbReference>
<comment type="caution">
    <text evidence="1">The sequence shown here is derived from an EMBL/GenBank/DDBJ whole genome shotgun (WGS) entry which is preliminary data.</text>
</comment>
<reference evidence="1" key="2">
    <citation type="journal article" date="2021" name="Genome Biol. Evol.">
        <title>Developing a high-quality reference genome for a parasitic bivalve with doubly uniparental inheritance (Bivalvia: Unionida).</title>
        <authorList>
            <person name="Smith C.H."/>
        </authorList>
    </citation>
    <scope>NUCLEOTIDE SEQUENCE</scope>
    <source>
        <strain evidence="1">CHS0354</strain>
        <tissue evidence="1">Mantle</tissue>
    </source>
</reference>
<dbReference type="AlphaFoldDB" id="A0AAE0W700"/>
<accession>A0AAE0W700</accession>
<organism evidence="1 2">
    <name type="scientific">Potamilus streckersoni</name>
    <dbReference type="NCBI Taxonomy" id="2493646"/>
    <lineage>
        <taxon>Eukaryota</taxon>
        <taxon>Metazoa</taxon>
        <taxon>Spiralia</taxon>
        <taxon>Lophotrochozoa</taxon>
        <taxon>Mollusca</taxon>
        <taxon>Bivalvia</taxon>
        <taxon>Autobranchia</taxon>
        <taxon>Heteroconchia</taxon>
        <taxon>Palaeoheterodonta</taxon>
        <taxon>Unionida</taxon>
        <taxon>Unionoidea</taxon>
        <taxon>Unionidae</taxon>
        <taxon>Ambleminae</taxon>
        <taxon>Lampsilini</taxon>
        <taxon>Potamilus</taxon>
    </lineage>
</organism>
<evidence type="ECO:0000313" key="2">
    <source>
        <dbReference type="Proteomes" id="UP001195483"/>
    </source>
</evidence>
<keyword evidence="2" id="KW-1185">Reference proteome</keyword>
<gene>
    <name evidence="1" type="ORF">CHS0354_003802</name>
</gene>
<evidence type="ECO:0000313" key="1">
    <source>
        <dbReference type="EMBL" id="KAK3602550.1"/>
    </source>
</evidence>
<name>A0AAE0W700_9BIVA</name>
<dbReference type="Proteomes" id="UP001195483">
    <property type="component" value="Unassembled WGS sequence"/>
</dbReference>
<sequence>MQTHHGTPIFSRLVRGQSLFPGLPSDMELVLILSRYGLWPNTSGNMACPNLSEGMISFAMVFYSKSNQNSFFWAEAIGVKSCSVIIPILLTLVDVNRIKTFLWKIIFLQCVD</sequence>
<reference evidence="1" key="1">
    <citation type="journal article" date="2021" name="Genome Biol. Evol.">
        <title>A High-Quality Reference Genome for a Parasitic Bivalve with Doubly Uniparental Inheritance (Bivalvia: Unionida).</title>
        <authorList>
            <person name="Smith C.H."/>
        </authorList>
    </citation>
    <scope>NUCLEOTIDE SEQUENCE</scope>
    <source>
        <strain evidence="1">CHS0354</strain>
    </source>
</reference>
<proteinExistence type="predicted"/>
<reference evidence="1" key="3">
    <citation type="submission" date="2023-05" db="EMBL/GenBank/DDBJ databases">
        <authorList>
            <person name="Smith C.H."/>
        </authorList>
    </citation>
    <scope>NUCLEOTIDE SEQUENCE</scope>
    <source>
        <strain evidence="1">CHS0354</strain>
        <tissue evidence="1">Mantle</tissue>
    </source>
</reference>